<dbReference type="EMBL" id="JPQZ01000532">
    <property type="protein sequence ID" value="KKO73528.1"/>
    <property type="molecule type" value="Genomic_DNA"/>
</dbReference>
<dbReference type="InterPro" id="IPR038717">
    <property type="entry name" value="Tc1-like_DDE_dom"/>
</dbReference>
<dbReference type="OrthoDB" id="2193888at2759"/>
<protein>
    <submittedName>
        <fullName evidence="2">Transposase</fullName>
    </submittedName>
</protein>
<accession>A0A0F9WK27</accession>
<dbReference type="Pfam" id="PF13358">
    <property type="entry name" value="DDE_3"/>
    <property type="match status" value="1"/>
</dbReference>
<reference evidence="2 3" key="1">
    <citation type="journal article" date="2015" name="Environ. Microbiol.">
        <title>Genome analyses suggest the presence of polyploidy and recent human-driven expansions in eight global populations of the honeybee pathogen Nosema ceranae.</title>
        <authorList>
            <person name="Pelin A."/>
            <person name="Selman M."/>
            <person name="Aris-Brosou S."/>
            <person name="Farinelli L."/>
            <person name="Corradi N."/>
        </authorList>
    </citation>
    <scope>NUCLEOTIDE SEQUENCE [LARGE SCALE GENOMIC DNA]</scope>
    <source>
        <strain evidence="2 3">PA08 1199</strain>
    </source>
</reference>
<dbReference type="VEuPathDB" id="MicrosporidiaDB:NCER_102174"/>
<name>A0A0F9WK27_9MICR</name>
<feature type="domain" description="Tc1-like transposase DDE" evidence="1">
    <location>
        <begin position="10"/>
        <end position="104"/>
    </location>
</feature>
<organism evidence="2 3">
    <name type="scientific">Vairimorpha ceranae</name>
    <dbReference type="NCBI Taxonomy" id="40302"/>
    <lineage>
        <taxon>Eukaryota</taxon>
        <taxon>Fungi</taxon>
        <taxon>Fungi incertae sedis</taxon>
        <taxon>Microsporidia</taxon>
        <taxon>Nosematidae</taxon>
        <taxon>Vairimorpha</taxon>
    </lineage>
</organism>
<comment type="caution">
    <text evidence="2">The sequence shown here is derived from an EMBL/GenBank/DDBJ whole genome shotgun (WGS) entry which is preliminary data.</text>
</comment>
<proteinExistence type="predicted"/>
<dbReference type="GO" id="GO:0003676">
    <property type="term" value="F:nucleic acid binding"/>
    <property type="evidence" value="ECO:0007669"/>
    <property type="project" value="InterPro"/>
</dbReference>
<dbReference type="RefSeq" id="XP_024329270.1">
    <property type="nucleotide sequence ID" value="XM_024476221.1"/>
</dbReference>
<dbReference type="VEuPathDB" id="MicrosporidiaDB:AAJ76_67500098"/>
<keyword evidence="3" id="KW-1185">Reference proteome</keyword>
<evidence type="ECO:0000313" key="2">
    <source>
        <dbReference type="EMBL" id="KKO73528.1"/>
    </source>
</evidence>
<evidence type="ECO:0000313" key="3">
    <source>
        <dbReference type="Proteomes" id="UP000034350"/>
    </source>
</evidence>
<evidence type="ECO:0000259" key="1">
    <source>
        <dbReference type="Pfam" id="PF13358"/>
    </source>
</evidence>
<dbReference type="Gene3D" id="3.30.420.10">
    <property type="entry name" value="Ribonuclease H-like superfamily/Ribonuclease H"/>
    <property type="match status" value="1"/>
</dbReference>
<dbReference type="InterPro" id="IPR036397">
    <property type="entry name" value="RNaseH_sf"/>
</dbReference>
<dbReference type="AlphaFoldDB" id="A0A0F9WK27"/>
<dbReference type="GeneID" id="36321173"/>
<gene>
    <name evidence="2" type="ORF">AAJ76_67500098</name>
</gene>
<dbReference type="Proteomes" id="UP000034350">
    <property type="component" value="Unassembled WGS sequence"/>
</dbReference>
<sequence>MFFEYRYRNICIIDDILNSEVYCRILDTHLVPSVKKFKLKNYIFQQNNDPKHTSNCTRDHLSDKNILTLDWPEQSPDMNSIENLWHVLKVKVGKRKPKNLKELKEYVEEGWNKIDVDVSKKLVKSRNSKFNELLRVK</sequence>
<feature type="non-terminal residue" evidence="2">
    <location>
        <position position="137"/>
    </location>
</feature>